<evidence type="ECO:0000256" key="15">
    <source>
        <dbReference type="HAMAP-Rule" id="MF_00688"/>
    </source>
</evidence>
<dbReference type="Gene3D" id="3.30.70.3550">
    <property type="entry name" value="Leucyl/phenylalanyl-tRNA-protein transferase, N-terminal domain"/>
    <property type="match status" value="1"/>
</dbReference>
<evidence type="ECO:0000256" key="9">
    <source>
        <dbReference type="ARBA" id="ARBA00061535"/>
    </source>
</evidence>
<keyword evidence="3 15" id="KW-0808">Transferase</keyword>
<dbReference type="GO" id="GO:0030163">
    <property type="term" value="P:protein catabolic process"/>
    <property type="evidence" value="ECO:0007669"/>
    <property type="project" value="UniProtKB-UniRule"/>
</dbReference>
<dbReference type="PANTHER" id="PTHR30098">
    <property type="entry name" value="LEUCYL/PHENYLALANYL-TRNA--PROTEIN TRANSFERASE"/>
    <property type="match status" value="1"/>
</dbReference>
<evidence type="ECO:0000313" key="17">
    <source>
        <dbReference type="Proteomes" id="UP000249700"/>
    </source>
</evidence>
<evidence type="ECO:0000256" key="5">
    <source>
        <dbReference type="ARBA" id="ARBA00050607"/>
    </source>
</evidence>
<dbReference type="InterPro" id="IPR042221">
    <property type="entry name" value="Leu/Phe-tRNA_Trfase_N"/>
</dbReference>
<dbReference type="OrthoDB" id="9790282at2"/>
<dbReference type="RefSeq" id="WP_112055444.1">
    <property type="nucleotide sequence ID" value="NZ_QLSX01000008.1"/>
</dbReference>
<evidence type="ECO:0000256" key="1">
    <source>
        <dbReference type="ARBA" id="ARBA00004496"/>
    </source>
</evidence>
<evidence type="ECO:0000256" key="2">
    <source>
        <dbReference type="ARBA" id="ARBA00022490"/>
    </source>
</evidence>
<dbReference type="GO" id="GO:0008914">
    <property type="term" value="F:leucyl-tRNA--protein transferase activity"/>
    <property type="evidence" value="ECO:0007669"/>
    <property type="project" value="UniProtKB-UniRule"/>
</dbReference>
<keyword evidence="2 15" id="KW-0963">Cytoplasm</keyword>
<dbReference type="EMBL" id="QLSX01000008">
    <property type="protein sequence ID" value="RAR59690.1"/>
    <property type="molecule type" value="Genomic_DNA"/>
</dbReference>
<dbReference type="GO" id="GO:0005737">
    <property type="term" value="C:cytoplasm"/>
    <property type="evidence" value="ECO:0007669"/>
    <property type="project" value="UniProtKB-SubCell"/>
</dbReference>
<comment type="catalytic activity">
    <reaction evidence="5 15">
        <text>L-phenylalanyl-tRNA(Phe) + an N-terminal L-alpha-aminoacyl-[protein] = an N-terminal L-phenylalanyl-L-alpha-aminoacyl-[protein] + tRNA(Phe)</text>
        <dbReference type="Rhea" id="RHEA:43632"/>
        <dbReference type="Rhea" id="RHEA-COMP:9668"/>
        <dbReference type="Rhea" id="RHEA-COMP:9699"/>
        <dbReference type="Rhea" id="RHEA-COMP:10636"/>
        <dbReference type="Rhea" id="RHEA-COMP:10637"/>
        <dbReference type="ChEBI" id="CHEBI:78442"/>
        <dbReference type="ChEBI" id="CHEBI:78531"/>
        <dbReference type="ChEBI" id="CHEBI:78597"/>
        <dbReference type="ChEBI" id="CHEBI:83561"/>
        <dbReference type="EC" id="2.3.2.6"/>
    </reaction>
</comment>
<evidence type="ECO:0000256" key="8">
    <source>
        <dbReference type="ARBA" id="ARBA00054043"/>
    </source>
</evidence>
<dbReference type="SUPFAM" id="SSF55729">
    <property type="entry name" value="Acyl-CoA N-acyltransferases (Nat)"/>
    <property type="match status" value="1"/>
</dbReference>
<evidence type="ECO:0000256" key="7">
    <source>
        <dbReference type="ARBA" id="ARBA00051538"/>
    </source>
</evidence>
<evidence type="ECO:0000256" key="4">
    <source>
        <dbReference type="ARBA" id="ARBA00023315"/>
    </source>
</evidence>
<accession>A0A328XVI1</accession>
<dbReference type="InterPro" id="IPR016181">
    <property type="entry name" value="Acyl_CoA_acyltransferase"/>
</dbReference>
<comment type="catalytic activity">
    <reaction evidence="7 15">
        <text>N-terminal L-lysyl-[protein] + L-leucyl-tRNA(Leu) = N-terminal L-leucyl-L-lysyl-[protein] + tRNA(Leu) + H(+)</text>
        <dbReference type="Rhea" id="RHEA:12340"/>
        <dbReference type="Rhea" id="RHEA-COMP:9613"/>
        <dbReference type="Rhea" id="RHEA-COMP:9622"/>
        <dbReference type="Rhea" id="RHEA-COMP:12670"/>
        <dbReference type="Rhea" id="RHEA-COMP:12671"/>
        <dbReference type="ChEBI" id="CHEBI:15378"/>
        <dbReference type="ChEBI" id="CHEBI:65249"/>
        <dbReference type="ChEBI" id="CHEBI:78442"/>
        <dbReference type="ChEBI" id="CHEBI:78494"/>
        <dbReference type="ChEBI" id="CHEBI:133043"/>
        <dbReference type="EC" id="2.3.2.6"/>
    </reaction>
</comment>
<keyword evidence="4 15" id="KW-0012">Acyltransferase</keyword>
<dbReference type="InterPro" id="IPR042203">
    <property type="entry name" value="Leu/Phe-tRNA_Trfase_C"/>
</dbReference>
<evidence type="ECO:0000256" key="10">
    <source>
        <dbReference type="ARBA" id="ARBA00066767"/>
    </source>
</evidence>
<evidence type="ECO:0000256" key="13">
    <source>
        <dbReference type="ARBA" id="ARBA00077165"/>
    </source>
</evidence>
<dbReference type="InterPro" id="IPR004616">
    <property type="entry name" value="Leu/Phe-tRNA_Trfase"/>
</dbReference>
<dbReference type="FunFam" id="3.30.70.3550:FF:000001">
    <property type="entry name" value="Leucyl/phenylalanyl-tRNA--protein transferase"/>
    <property type="match status" value="1"/>
</dbReference>
<evidence type="ECO:0000256" key="11">
    <source>
        <dbReference type="ARBA" id="ARBA00074372"/>
    </source>
</evidence>
<proteinExistence type="inferred from homology"/>
<organism evidence="16 17">
    <name type="scientific">Onishia taeanensis</name>
    <dbReference type="NCBI Taxonomy" id="284577"/>
    <lineage>
        <taxon>Bacteria</taxon>
        <taxon>Pseudomonadati</taxon>
        <taxon>Pseudomonadota</taxon>
        <taxon>Gammaproteobacteria</taxon>
        <taxon>Oceanospirillales</taxon>
        <taxon>Halomonadaceae</taxon>
        <taxon>Onishia</taxon>
    </lineage>
</organism>
<evidence type="ECO:0000313" key="16">
    <source>
        <dbReference type="EMBL" id="RAR59690.1"/>
    </source>
</evidence>
<dbReference type="NCBIfam" id="TIGR00667">
    <property type="entry name" value="aat"/>
    <property type="match status" value="1"/>
</dbReference>
<evidence type="ECO:0000256" key="6">
    <source>
        <dbReference type="ARBA" id="ARBA00050652"/>
    </source>
</evidence>
<dbReference type="Proteomes" id="UP000249700">
    <property type="component" value="Unassembled WGS sequence"/>
</dbReference>
<evidence type="ECO:0000256" key="3">
    <source>
        <dbReference type="ARBA" id="ARBA00022679"/>
    </source>
</evidence>
<dbReference type="Gene3D" id="3.40.630.70">
    <property type="entry name" value="Leucyl/phenylalanyl-tRNA-protein transferase, C-terminal domain"/>
    <property type="match status" value="1"/>
</dbReference>
<dbReference type="PANTHER" id="PTHR30098:SF2">
    <property type="entry name" value="LEUCYL_PHENYLALANYL-TRNA--PROTEIN TRANSFERASE"/>
    <property type="match status" value="1"/>
</dbReference>
<protein>
    <recommendedName>
        <fullName evidence="11 15">Leucyl/phenylalanyl-tRNA--protein transferase</fullName>
        <ecNumber evidence="10 15">2.3.2.6</ecNumber>
    </recommendedName>
    <alternativeName>
        <fullName evidence="12 15">L/F-transferase</fullName>
    </alternativeName>
    <alternativeName>
        <fullName evidence="13 15">Leucyltransferase</fullName>
    </alternativeName>
    <alternativeName>
        <fullName evidence="14 15">Phenyalanyltransferase</fullName>
    </alternativeName>
</protein>
<comment type="catalytic activity">
    <reaction evidence="6 15">
        <text>N-terminal L-arginyl-[protein] + L-leucyl-tRNA(Leu) = N-terminal L-leucyl-L-arginyl-[protein] + tRNA(Leu) + H(+)</text>
        <dbReference type="Rhea" id="RHEA:50416"/>
        <dbReference type="Rhea" id="RHEA-COMP:9613"/>
        <dbReference type="Rhea" id="RHEA-COMP:9622"/>
        <dbReference type="Rhea" id="RHEA-COMP:12672"/>
        <dbReference type="Rhea" id="RHEA-COMP:12673"/>
        <dbReference type="ChEBI" id="CHEBI:15378"/>
        <dbReference type="ChEBI" id="CHEBI:64719"/>
        <dbReference type="ChEBI" id="CHEBI:78442"/>
        <dbReference type="ChEBI" id="CHEBI:78494"/>
        <dbReference type="ChEBI" id="CHEBI:133044"/>
        <dbReference type="EC" id="2.3.2.6"/>
    </reaction>
</comment>
<dbReference type="EC" id="2.3.2.6" evidence="10 15"/>
<gene>
    <name evidence="15" type="primary">aat</name>
    <name evidence="16" type="ORF">BCL93_10837</name>
</gene>
<sequence>MLPWLPTSPVQFPSLNQALDEPDGLLAAGGDLTPDWLIAAYRCGIFPWFSDDQPILWWSPSPRMVLFPGEIRIRRSLAKRLRNAGFKVTWNTAFPAVIEACAATRSADEGTWISDDMRKAYVALHSLGYAQSVEVWRNGCLVGGLYGVGMGRVFFGESMFSRVPDASKVALVYLARHLQALGDGLIDCQMHTSHLASMGAREIARQEFINYLDLYIQGQDGTAPRMAAKPPRMTSLTKGAVERE</sequence>
<dbReference type="AlphaFoldDB" id="A0A328XVI1"/>
<reference evidence="16 17" key="1">
    <citation type="submission" date="2018-06" db="EMBL/GenBank/DDBJ databases">
        <title>Comparative analysis of microorganisms from saline springs in Andes Mountain Range, Colombia.</title>
        <authorList>
            <person name="Rubin E."/>
        </authorList>
    </citation>
    <scope>NUCLEOTIDE SEQUENCE [LARGE SCALE GENOMIC DNA]</scope>
    <source>
        <strain evidence="16 17">USBA-857</strain>
    </source>
</reference>
<comment type="similarity">
    <text evidence="9 15">Belongs to the L/F-transferase family.</text>
</comment>
<dbReference type="HAMAP" id="MF_00688">
    <property type="entry name" value="Leu_Phe_trans"/>
    <property type="match status" value="1"/>
</dbReference>
<name>A0A328XVI1_9GAMM</name>
<comment type="function">
    <text evidence="8 15">Functions in the N-end rule pathway of protein degradation where it conjugates Leu, Phe and, less efficiently, Met from aminoacyl-tRNAs to the N-termini of proteins containing an N-terminal arginine or lysine.</text>
</comment>
<dbReference type="Pfam" id="PF03588">
    <property type="entry name" value="Leu_Phe_trans"/>
    <property type="match status" value="1"/>
</dbReference>
<comment type="caution">
    <text evidence="16">The sequence shown here is derived from an EMBL/GenBank/DDBJ whole genome shotgun (WGS) entry which is preliminary data.</text>
</comment>
<evidence type="ECO:0000256" key="12">
    <source>
        <dbReference type="ARBA" id="ARBA00077136"/>
    </source>
</evidence>
<evidence type="ECO:0000256" key="14">
    <source>
        <dbReference type="ARBA" id="ARBA00083640"/>
    </source>
</evidence>
<comment type="subcellular location">
    <subcellularLocation>
        <location evidence="1 15">Cytoplasm</location>
    </subcellularLocation>
</comment>